<evidence type="ECO:0000313" key="2">
    <source>
        <dbReference type="EMBL" id="KAG8233808.1"/>
    </source>
</evidence>
<dbReference type="AlphaFoldDB" id="A0A8K0P6B3"/>
<comment type="caution">
    <text evidence="2">The sequence shown here is derived from an EMBL/GenBank/DDBJ whole genome shotgun (WGS) entry which is preliminary data.</text>
</comment>
<feature type="compositionally biased region" description="Low complexity" evidence="1">
    <location>
        <begin position="38"/>
        <end position="47"/>
    </location>
</feature>
<organism evidence="2 3">
    <name type="scientific">Ladona fulva</name>
    <name type="common">Scarce chaser dragonfly</name>
    <name type="synonym">Libellula fulva</name>
    <dbReference type="NCBI Taxonomy" id="123851"/>
    <lineage>
        <taxon>Eukaryota</taxon>
        <taxon>Metazoa</taxon>
        <taxon>Ecdysozoa</taxon>
        <taxon>Arthropoda</taxon>
        <taxon>Hexapoda</taxon>
        <taxon>Insecta</taxon>
        <taxon>Pterygota</taxon>
        <taxon>Palaeoptera</taxon>
        <taxon>Odonata</taxon>
        <taxon>Epiprocta</taxon>
        <taxon>Anisoptera</taxon>
        <taxon>Libelluloidea</taxon>
        <taxon>Libellulidae</taxon>
        <taxon>Ladona</taxon>
    </lineage>
</organism>
<dbReference type="Proteomes" id="UP000792457">
    <property type="component" value="Unassembled WGS sequence"/>
</dbReference>
<sequence length="136" mass="15059">MGGSYPSGRSLMNEGDDEIIEDFQEPSTSKEVDVFRQSSSPESSSSEYVPTPKKKCSLVPLDVKLRMTQQHGQRLELLQRPPLTSSSKSNLLRNGCHVGGYHPTLTNPLSSYFQIPTITSPEQGETPQTSNCRTKE</sequence>
<feature type="region of interest" description="Disordered" evidence="1">
    <location>
        <begin position="1"/>
        <end position="53"/>
    </location>
</feature>
<evidence type="ECO:0000256" key="1">
    <source>
        <dbReference type="SAM" id="MobiDB-lite"/>
    </source>
</evidence>
<proteinExistence type="predicted"/>
<name>A0A8K0P6B3_LADFU</name>
<evidence type="ECO:0000313" key="3">
    <source>
        <dbReference type="Proteomes" id="UP000792457"/>
    </source>
</evidence>
<gene>
    <name evidence="2" type="ORF">J437_LFUL008028</name>
</gene>
<dbReference type="EMBL" id="KZ308747">
    <property type="protein sequence ID" value="KAG8233808.1"/>
    <property type="molecule type" value="Genomic_DNA"/>
</dbReference>
<reference evidence="2" key="2">
    <citation type="submission" date="2017-10" db="EMBL/GenBank/DDBJ databases">
        <title>Ladona fulva Genome sequencing and assembly.</title>
        <authorList>
            <person name="Murali S."/>
            <person name="Richards S."/>
            <person name="Bandaranaike D."/>
            <person name="Bellair M."/>
            <person name="Blankenburg K."/>
            <person name="Chao H."/>
            <person name="Dinh H."/>
            <person name="Doddapaneni H."/>
            <person name="Dugan-Rocha S."/>
            <person name="Elkadiri S."/>
            <person name="Gnanaolivu R."/>
            <person name="Hernandez B."/>
            <person name="Skinner E."/>
            <person name="Javaid M."/>
            <person name="Lee S."/>
            <person name="Li M."/>
            <person name="Ming W."/>
            <person name="Munidasa M."/>
            <person name="Muniz J."/>
            <person name="Nguyen L."/>
            <person name="Hughes D."/>
            <person name="Osuji N."/>
            <person name="Pu L.-L."/>
            <person name="Puazo M."/>
            <person name="Qu C."/>
            <person name="Quiroz J."/>
            <person name="Raj R."/>
            <person name="Weissenberger G."/>
            <person name="Xin Y."/>
            <person name="Zou X."/>
            <person name="Han Y."/>
            <person name="Worley K."/>
            <person name="Muzny D."/>
            <person name="Gibbs R."/>
        </authorList>
    </citation>
    <scope>NUCLEOTIDE SEQUENCE</scope>
    <source>
        <strain evidence="2">Sampled in the wild</strain>
    </source>
</reference>
<feature type="compositionally biased region" description="Acidic residues" evidence="1">
    <location>
        <begin position="14"/>
        <end position="24"/>
    </location>
</feature>
<keyword evidence="3" id="KW-1185">Reference proteome</keyword>
<accession>A0A8K0P6B3</accession>
<protein>
    <submittedName>
        <fullName evidence="2">Uncharacterized protein</fullName>
    </submittedName>
</protein>
<reference evidence="2" key="1">
    <citation type="submission" date="2013-04" db="EMBL/GenBank/DDBJ databases">
        <authorList>
            <person name="Qu J."/>
            <person name="Murali S.C."/>
            <person name="Bandaranaike D."/>
            <person name="Bellair M."/>
            <person name="Blankenburg K."/>
            <person name="Chao H."/>
            <person name="Dinh H."/>
            <person name="Doddapaneni H."/>
            <person name="Downs B."/>
            <person name="Dugan-Rocha S."/>
            <person name="Elkadiri S."/>
            <person name="Gnanaolivu R.D."/>
            <person name="Hernandez B."/>
            <person name="Javaid M."/>
            <person name="Jayaseelan J.C."/>
            <person name="Lee S."/>
            <person name="Li M."/>
            <person name="Ming W."/>
            <person name="Munidasa M."/>
            <person name="Muniz J."/>
            <person name="Nguyen L."/>
            <person name="Ongeri F."/>
            <person name="Osuji N."/>
            <person name="Pu L.-L."/>
            <person name="Puazo M."/>
            <person name="Qu C."/>
            <person name="Quiroz J."/>
            <person name="Raj R."/>
            <person name="Weissenberger G."/>
            <person name="Xin Y."/>
            <person name="Zou X."/>
            <person name="Han Y."/>
            <person name="Richards S."/>
            <person name="Worley K."/>
            <person name="Muzny D."/>
            <person name="Gibbs R."/>
        </authorList>
    </citation>
    <scope>NUCLEOTIDE SEQUENCE</scope>
    <source>
        <strain evidence="2">Sampled in the wild</strain>
    </source>
</reference>